<dbReference type="InterPro" id="IPR004345">
    <property type="entry name" value="TB2_DP1_HVA22"/>
</dbReference>
<dbReference type="EMBL" id="CANHGI010000003">
    <property type="protein sequence ID" value="CAI5446407.1"/>
    <property type="molecule type" value="Genomic_DNA"/>
</dbReference>
<protein>
    <recommendedName>
        <fullName evidence="4">Receptor expression-enhancing protein</fullName>
    </recommendedName>
</protein>
<accession>A0A9P1N0G0</accession>
<reference evidence="2" key="1">
    <citation type="submission" date="2022-11" db="EMBL/GenBank/DDBJ databases">
        <authorList>
            <person name="Kikuchi T."/>
        </authorList>
    </citation>
    <scope>NUCLEOTIDE SEQUENCE</scope>
    <source>
        <strain evidence="2">PS1010</strain>
    </source>
</reference>
<sequence length="210" mass="24293">MQFSLSQIETRIAYYLNPQAANRAEGGKEGNEENEIEKIENWKEKIWQNAEGLSGMKRERLTVYAVGFTVFYVIFGSVLAMLSHVICTFLPVLQSLKHIRKSPNNQKNAENLLLYWIVFAVFTIFDFLPIASIPIYFFVKSAFFFHLYHPSSNAIEQVGPYIDTFFKLLESMWIQSSNQEEEEVLIKNSESLLAITENSEIEDESKEHNC</sequence>
<name>A0A9P1N0G0_9PELO</name>
<gene>
    <name evidence="2" type="ORF">CAMP_LOCUS9044</name>
</gene>
<dbReference type="Proteomes" id="UP001152747">
    <property type="component" value="Unassembled WGS sequence"/>
</dbReference>
<feature type="transmembrane region" description="Helical" evidence="1">
    <location>
        <begin position="63"/>
        <end position="93"/>
    </location>
</feature>
<feature type="transmembrane region" description="Helical" evidence="1">
    <location>
        <begin position="113"/>
        <end position="139"/>
    </location>
</feature>
<dbReference type="AlphaFoldDB" id="A0A9P1N0G0"/>
<keyword evidence="1" id="KW-0472">Membrane</keyword>
<evidence type="ECO:0000256" key="1">
    <source>
        <dbReference type="SAM" id="Phobius"/>
    </source>
</evidence>
<comment type="caution">
    <text evidence="2">The sequence shown here is derived from an EMBL/GenBank/DDBJ whole genome shotgun (WGS) entry which is preliminary data.</text>
</comment>
<keyword evidence="1" id="KW-1133">Transmembrane helix</keyword>
<organism evidence="2 3">
    <name type="scientific">Caenorhabditis angaria</name>
    <dbReference type="NCBI Taxonomy" id="860376"/>
    <lineage>
        <taxon>Eukaryota</taxon>
        <taxon>Metazoa</taxon>
        <taxon>Ecdysozoa</taxon>
        <taxon>Nematoda</taxon>
        <taxon>Chromadorea</taxon>
        <taxon>Rhabditida</taxon>
        <taxon>Rhabditina</taxon>
        <taxon>Rhabditomorpha</taxon>
        <taxon>Rhabditoidea</taxon>
        <taxon>Rhabditidae</taxon>
        <taxon>Peloderinae</taxon>
        <taxon>Caenorhabditis</taxon>
    </lineage>
</organism>
<dbReference type="OrthoDB" id="5871872at2759"/>
<evidence type="ECO:0000313" key="3">
    <source>
        <dbReference type="Proteomes" id="UP001152747"/>
    </source>
</evidence>
<proteinExistence type="predicted"/>
<keyword evidence="1" id="KW-0812">Transmembrane</keyword>
<dbReference type="Pfam" id="PF03134">
    <property type="entry name" value="TB2_DP1_HVA22"/>
    <property type="match status" value="1"/>
</dbReference>
<keyword evidence="3" id="KW-1185">Reference proteome</keyword>
<evidence type="ECO:0008006" key="4">
    <source>
        <dbReference type="Google" id="ProtNLM"/>
    </source>
</evidence>
<evidence type="ECO:0000313" key="2">
    <source>
        <dbReference type="EMBL" id="CAI5446407.1"/>
    </source>
</evidence>